<evidence type="ECO:0000313" key="1">
    <source>
        <dbReference type="EMBL" id="KAA8572675.1"/>
    </source>
</evidence>
<organism evidence="1 2">
    <name type="scientific">Monilinia fructicola</name>
    <name type="common">Brown rot fungus</name>
    <name type="synonym">Ciboria fructicola</name>
    <dbReference type="NCBI Taxonomy" id="38448"/>
    <lineage>
        <taxon>Eukaryota</taxon>
        <taxon>Fungi</taxon>
        <taxon>Dikarya</taxon>
        <taxon>Ascomycota</taxon>
        <taxon>Pezizomycotina</taxon>
        <taxon>Leotiomycetes</taxon>
        <taxon>Helotiales</taxon>
        <taxon>Sclerotiniaceae</taxon>
        <taxon>Monilinia</taxon>
    </lineage>
</organism>
<dbReference type="Proteomes" id="UP000322873">
    <property type="component" value="Unassembled WGS sequence"/>
</dbReference>
<comment type="caution">
    <text evidence="1">The sequence shown here is derived from an EMBL/GenBank/DDBJ whole genome shotgun (WGS) entry which is preliminary data.</text>
</comment>
<protein>
    <submittedName>
        <fullName evidence="1">Uncharacterized protein</fullName>
    </submittedName>
</protein>
<name>A0A5M9K193_MONFR</name>
<gene>
    <name evidence="1" type="ORF">EYC84_003269</name>
</gene>
<dbReference type="AlphaFoldDB" id="A0A5M9K193"/>
<sequence length="165" mass="18807">MEMESRPIPRRRSARQSHVPIAEVEKYGVTWSVVSESTRLEKEYVTNCGIDGIQCLVPGSKRRRSKRGSTDTAQPAPLQVYADGAVNPQHISNDDIRRLSGASTANSLEVCRRMHLSMFLIQSINQLFMQRKQRIDGQRLAQLTNSASMTGDWFARDWHPLRLLR</sequence>
<evidence type="ECO:0000313" key="2">
    <source>
        <dbReference type="Proteomes" id="UP000322873"/>
    </source>
</evidence>
<dbReference type="VEuPathDB" id="FungiDB:MFRU_003g01670"/>
<dbReference type="EMBL" id="VICG01000004">
    <property type="protein sequence ID" value="KAA8572675.1"/>
    <property type="molecule type" value="Genomic_DNA"/>
</dbReference>
<keyword evidence="2" id="KW-1185">Reference proteome</keyword>
<accession>A0A5M9K193</accession>
<reference evidence="1 2" key="1">
    <citation type="submission" date="2019-06" db="EMBL/GenBank/DDBJ databases">
        <title>Genome Sequence of the Brown Rot Fungal Pathogen Monilinia fructicola.</title>
        <authorList>
            <person name="De Miccolis Angelini R.M."/>
            <person name="Landi L."/>
            <person name="Abate D."/>
            <person name="Pollastro S."/>
            <person name="Romanazzi G."/>
            <person name="Faretra F."/>
        </authorList>
    </citation>
    <scope>NUCLEOTIDE SEQUENCE [LARGE SCALE GENOMIC DNA]</scope>
    <source>
        <strain evidence="1 2">Mfrc123</strain>
    </source>
</reference>
<proteinExistence type="predicted"/>